<evidence type="ECO:0000256" key="1">
    <source>
        <dbReference type="SAM" id="MobiDB-lite"/>
    </source>
</evidence>
<protein>
    <submittedName>
        <fullName evidence="2">Uncharacterized protein</fullName>
    </submittedName>
</protein>
<evidence type="ECO:0000313" key="3">
    <source>
        <dbReference type="Proteomes" id="UP000248706"/>
    </source>
</evidence>
<dbReference type="AlphaFoldDB" id="A0A328VP28"/>
<evidence type="ECO:0000313" key="2">
    <source>
        <dbReference type="EMBL" id="RAQ95915.1"/>
    </source>
</evidence>
<comment type="caution">
    <text evidence="2">The sequence shown here is derived from an EMBL/GenBank/DDBJ whole genome shotgun (WGS) entry which is preliminary data.</text>
</comment>
<sequence>MATFPQPLIHLAMRLPPCPHCSRRQAQPEVASLPTQASATSLVPGRRGGASAELSSPPDEKTSIALRREY</sequence>
<feature type="region of interest" description="Disordered" evidence="1">
    <location>
        <begin position="22"/>
        <end position="70"/>
    </location>
</feature>
<organism evidence="2 3">
    <name type="scientific">Thermogemmatispora tikiterensis</name>
    <dbReference type="NCBI Taxonomy" id="1825093"/>
    <lineage>
        <taxon>Bacteria</taxon>
        <taxon>Bacillati</taxon>
        <taxon>Chloroflexota</taxon>
        <taxon>Ktedonobacteria</taxon>
        <taxon>Thermogemmatisporales</taxon>
        <taxon>Thermogemmatisporaceae</taxon>
        <taxon>Thermogemmatispora</taxon>
    </lineage>
</organism>
<accession>A0A328VP28</accession>
<dbReference type="EMBL" id="MCIF01000002">
    <property type="protein sequence ID" value="RAQ95915.1"/>
    <property type="molecule type" value="Genomic_DNA"/>
</dbReference>
<keyword evidence="3" id="KW-1185">Reference proteome</keyword>
<name>A0A328VP28_9CHLR</name>
<reference evidence="2 3" key="1">
    <citation type="submission" date="2016-08" db="EMBL/GenBank/DDBJ databases">
        <title>Analysis of Carbohydrate Active Enzymes in Thermogemmatispora T81 Reveals Carbohydrate Degradation Ability.</title>
        <authorList>
            <person name="Tomazini A."/>
            <person name="Lal S."/>
            <person name="Stott M."/>
            <person name="Henrissat B."/>
            <person name="Polikarpov I."/>
            <person name="Sparling R."/>
            <person name="Levin D.B."/>
        </authorList>
    </citation>
    <scope>NUCLEOTIDE SEQUENCE [LARGE SCALE GENOMIC DNA]</scope>
    <source>
        <strain evidence="2 3">T81</strain>
    </source>
</reference>
<feature type="compositionally biased region" description="Basic and acidic residues" evidence="1">
    <location>
        <begin position="58"/>
        <end position="70"/>
    </location>
</feature>
<proteinExistence type="predicted"/>
<dbReference type="Proteomes" id="UP000248706">
    <property type="component" value="Unassembled WGS sequence"/>
</dbReference>
<gene>
    <name evidence="2" type="ORF">A4R35_10240</name>
</gene>